<evidence type="ECO:0000256" key="1">
    <source>
        <dbReference type="ARBA" id="ARBA00004377"/>
    </source>
</evidence>
<evidence type="ECO:0000313" key="13">
    <source>
        <dbReference type="Proteomes" id="UP000838100"/>
    </source>
</evidence>
<name>A0ABM9AH20_9GAMM</name>
<evidence type="ECO:0000256" key="9">
    <source>
        <dbReference type="ARBA" id="ARBA00023136"/>
    </source>
</evidence>
<proteinExistence type="inferred from homology"/>
<evidence type="ECO:0000256" key="5">
    <source>
        <dbReference type="ARBA" id="ARBA00022519"/>
    </source>
</evidence>
<evidence type="ECO:0000256" key="4">
    <source>
        <dbReference type="ARBA" id="ARBA00022475"/>
    </source>
</evidence>
<dbReference type="PIRSF" id="PIRSF006291">
    <property type="entry name" value="GspM"/>
    <property type="match status" value="1"/>
</dbReference>
<keyword evidence="4 10" id="KW-1003">Cell membrane</keyword>
<dbReference type="EMBL" id="CAKLPX010000003">
    <property type="protein sequence ID" value="CAH0992498.1"/>
    <property type="molecule type" value="Genomic_DNA"/>
</dbReference>
<comment type="similarity">
    <text evidence="2 10">Belongs to the GSP M family.</text>
</comment>
<protein>
    <recommendedName>
        <fullName evidence="10">Type II secretion system protein M</fullName>
        <shortName evidence="10">T2SS protein M</shortName>
    </recommendedName>
    <alternativeName>
        <fullName evidence="10">General secretion pathway protein M</fullName>
    </alternativeName>
</protein>
<comment type="subcellular location">
    <subcellularLocation>
        <location evidence="1">Cell inner membrane</location>
        <topology evidence="1">Single-pass membrane protein</topology>
    </subcellularLocation>
</comment>
<evidence type="ECO:0000256" key="2">
    <source>
        <dbReference type="ARBA" id="ARBA00010637"/>
    </source>
</evidence>
<keyword evidence="13" id="KW-1185">Reference proteome</keyword>
<evidence type="ECO:0000256" key="3">
    <source>
        <dbReference type="ARBA" id="ARBA00022448"/>
    </source>
</evidence>
<dbReference type="Gene3D" id="3.30.1360.100">
    <property type="entry name" value="General secretion pathway protein M, EpsM"/>
    <property type="match status" value="1"/>
</dbReference>
<dbReference type="SUPFAM" id="SSF103054">
    <property type="entry name" value="General secretion pathway protein M, EpsM"/>
    <property type="match status" value="1"/>
</dbReference>
<evidence type="ECO:0000256" key="11">
    <source>
        <dbReference type="SAM" id="Phobius"/>
    </source>
</evidence>
<comment type="function">
    <text evidence="10">Inner membrane component of the type II secretion system required for the energy-dependent secretion of extracellular factors such as proteases and toxins from the periplasm.</text>
</comment>
<sequence>MGDAIKEHWQQLQSREQWMVVGCTVFVVISLLIFAVIKPMYGQLDLLEKRYQSDVRTLQWLGTAAEQIQQQRRSGNNGQGESLSTLVDASLPQFQLTMQRFQPSGKDKAQLWFENIPYKQLVAWLHYVESEKGVNIDAVSMNNEDASGRVSARVRLQR</sequence>
<feature type="transmembrane region" description="Helical" evidence="11">
    <location>
        <begin position="18"/>
        <end position="37"/>
    </location>
</feature>
<keyword evidence="7 10" id="KW-0653">Protein transport</keyword>
<comment type="caution">
    <text evidence="12">The sequence shown here is derived from an EMBL/GenBank/DDBJ whole genome shotgun (WGS) entry which is preliminary data.</text>
</comment>
<evidence type="ECO:0000256" key="6">
    <source>
        <dbReference type="ARBA" id="ARBA00022692"/>
    </source>
</evidence>
<keyword evidence="3 10" id="KW-0813">Transport</keyword>
<keyword evidence="6 11" id="KW-0812">Transmembrane</keyword>
<evidence type="ECO:0000256" key="10">
    <source>
        <dbReference type="PIRNR" id="PIRNR006291"/>
    </source>
</evidence>
<keyword evidence="8 11" id="KW-1133">Transmembrane helix</keyword>
<dbReference type="RefSeq" id="WP_237445182.1">
    <property type="nucleotide sequence ID" value="NZ_CAKLPX010000003.1"/>
</dbReference>
<keyword evidence="9 10" id="KW-0472">Membrane</keyword>
<evidence type="ECO:0000313" key="12">
    <source>
        <dbReference type="EMBL" id="CAH0992498.1"/>
    </source>
</evidence>
<dbReference type="InterPro" id="IPR023229">
    <property type="entry name" value="T2SS_M_periplasmic_sf"/>
</dbReference>
<evidence type="ECO:0000256" key="8">
    <source>
        <dbReference type="ARBA" id="ARBA00022989"/>
    </source>
</evidence>
<dbReference type="Pfam" id="PF04612">
    <property type="entry name" value="T2SSM"/>
    <property type="match status" value="1"/>
</dbReference>
<gene>
    <name evidence="12" type="primary">epsM</name>
    <name evidence="12" type="ORF">SIN8267_02624</name>
</gene>
<reference evidence="12" key="1">
    <citation type="submission" date="2021-12" db="EMBL/GenBank/DDBJ databases">
        <authorList>
            <person name="Rodrigo-Torres L."/>
            <person name="Arahal R. D."/>
            <person name="Lucena T."/>
        </authorList>
    </citation>
    <scope>NUCLEOTIDE SEQUENCE</scope>
    <source>
        <strain evidence="12">CECT 8267</strain>
    </source>
</reference>
<keyword evidence="5 10" id="KW-0997">Cell inner membrane</keyword>
<organism evidence="12 13">
    <name type="scientific">Sinobacterium norvegicum</name>
    <dbReference type="NCBI Taxonomy" id="1641715"/>
    <lineage>
        <taxon>Bacteria</taxon>
        <taxon>Pseudomonadati</taxon>
        <taxon>Pseudomonadota</taxon>
        <taxon>Gammaproteobacteria</taxon>
        <taxon>Cellvibrionales</taxon>
        <taxon>Spongiibacteraceae</taxon>
        <taxon>Sinobacterium</taxon>
    </lineage>
</organism>
<accession>A0ABM9AH20</accession>
<dbReference type="Proteomes" id="UP000838100">
    <property type="component" value="Unassembled WGS sequence"/>
</dbReference>
<evidence type="ECO:0000256" key="7">
    <source>
        <dbReference type="ARBA" id="ARBA00022927"/>
    </source>
</evidence>
<dbReference type="InterPro" id="IPR007690">
    <property type="entry name" value="T2SS_GspM"/>
</dbReference>